<sequence>MANDTVADIRNLTLGEKYQFQITPLMPSDLILQPVKSEWFTIPGIVLFLCKMQIIDKNLLYSFNKFKSFCIKSFFEFYVA</sequence>
<accession>A0A087TQJ6</accession>
<proteinExistence type="predicted"/>
<dbReference type="Proteomes" id="UP000054359">
    <property type="component" value="Unassembled WGS sequence"/>
</dbReference>
<dbReference type="EMBL" id="KK116311">
    <property type="protein sequence ID" value="KFM67385.1"/>
    <property type="molecule type" value="Genomic_DNA"/>
</dbReference>
<dbReference type="AlphaFoldDB" id="A0A087TQJ6"/>
<protein>
    <submittedName>
        <fullName evidence="1">Uncharacterized protein</fullName>
    </submittedName>
</protein>
<feature type="non-terminal residue" evidence="1">
    <location>
        <position position="80"/>
    </location>
</feature>
<organism evidence="1 2">
    <name type="scientific">Stegodyphus mimosarum</name>
    <name type="common">African social velvet spider</name>
    <dbReference type="NCBI Taxonomy" id="407821"/>
    <lineage>
        <taxon>Eukaryota</taxon>
        <taxon>Metazoa</taxon>
        <taxon>Ecdysozoa</taxon>
        <taxon>Arthropoda</taxon>
        <taxon>Chelicerata</taxon>
        <taxon>Arachnida</taxon>
        <taxon>Araneae</taxon>
        <taxon>Araneomorphae</taxon>
        <taxon>Entelegynae</taxon>
        <taxon>Eresoidea</taxon>
        <taxon>Eresidae</taxon>
        <taxon>Stegodyphus</taxon>
    </lineage>
</organism>
<gene>
    <name evidence="1" type="ORF">X975_27247</name>
</gene>
<reference evidence="1 2" key="1">
    <citation type="submission" date="2013-11" db="EMBL/GenBank/DDBJ databases">
        <title>Genome sequencing of Stegodyphus mimosarum.</title>
        <authorList>
            <person name="Bechsgaard J."/>
        </authorList>
    </citation>
    <scope>NUCLEOTIDE SEQUENCE [LARGE SCALE GENOMIC DNA]</scope>
</reference>
<keyword evidence="2" id="KW-1185">Reference proteome</keyword>
<evidence type="ECO:0000313" key="2">
    <source>
        <dbReference type="Proteomes" id="UP000054359"/>
    </source>
</evidence>
<evidence type="ECO:0000313" key="1">
    <source>
        <dbReference type="EMBL" id="KFM67385.1"/>
    </source>
</evidence>
<name>A0A087TQJ6_STEMI</name>